<organism evidence="2 3">
    <name type="scientific">Paenibacillus wynnii</name>
    <dbReference type="NCBI Taxonomy" id="268407"/>
    <lineage>
        <taxon>Bacteria</taxon>
        <taxon>Bacillati</taxon>
        <taxon>Bacillota</taxon>
        <taxon>Bacilli</taxon>
        <taxon>Bacillales</taxon>
        <taxon>Paenibacillaceae</taxon>
        <taxon>Paenibacillus</taxon>
    </lineage>
</organism>
<name>A0A098M9W5_9BACL</name>
<evidence type="ECO:0000259" key="1">
    <source>
        <dbReference type="Pfam" id="PF01370"/>
    </source>
</evidence>
<proteinExistence type="predicted"/>
<reference evidence="2 3" key="1">
    <citation type="submission" date="2014-08" db="EMBL/GenBank/DDBJ databases">
        <authorList>
            <person name="den Bakker H.C."/>
        </authorList>
    </citation>
    <scope>NUCLEOTIDE SEQUENCE [LARGE SCALE GENOMIC DNA]</scope>
    <source>
        <strain evidence="2 3">DSM 18334</strain>
    </source>
</reference>
<evidence type="ECO:0000313" key="2">
    <source>
        <dbReference type="EMBL" id="KGE18327.1"/>
    </source>
</evidence>
<keyword evidence="3" id="KW-1185">Reference proteome</keyword>
<dbReference type="EMBL" id="JQCR01000003">
    <property type="protein sequence ID" value="KGE18327.1"/>
    <property type="molecule type" value="Genomic_DNA"/>
</dbReference>
<dbReference type="STRING" id="268407.PWYN_27835"/>
<gene>
    <name evidence="2" type="ORF">PWYN_27835</name>
</gene>
<dbReference type="Pfam" id="PF01370">
    <property type="entry name" value="Epimerase"/>
    <property type="match status" value="1"/>
</dbReference>
<feature type="domain" description="NAD-dependent epimerase/dehydratase" evidence="1">
    <location>
        <begin position="30"/>
        <end position="198"/>
    </location>
</feature>
<evidence type="ECO:0000313" key="3">
    <source>
        <dbReference type="Proteomes" id="UP000029734"/>
    </source>
</evidence>
<dbReference type="InterPro" id="IPR001509">
    <property type="entry name" value="Epimerase_deHydtase"/>
</dbReference>
<comment type="caution">
    <text evidence="2">The sequence shown here is derived from an EMBL/GenBank/DDBJ whole genome shotgun (WGS) entry which is preliminary data.</text>
</comment>
<dbReference type="InterPro" id="IPR050177">
    <property type="entry name" value="Lipid_A_modif_metabolic_enz"/>
</dbReference>
<dbReference type="Gene3D" id="3.40.50.720">
    <property type="entry name" value="NAD(P)-binding Rossmann-like Domain"/>
    <property type="match status" value="1"/>
</dbReference>
<protein>
    <submittedName>
        <fullName evidence="2">NAD-dependent epimerase</fullName>
    </submittedName>
</protein>
<dbReference type="SUPFAM" id="SSF51735">
    <property type="entry name" value="NAD(P)-binding Rossmann-fold domains"/>
    <property type="match status" value="1"/>
</dbReference>
<accession>A0A098M9W5</accession>
<dbReference type="InterPro" id="IPR036291">
    <property type="entry name" value="NAD(P)-bd_dom_sf"/>
</dbReference>
<dbReference type="PANTHER" id="PTHR43245:SF58">
    <property type="entry name" value="BLL5923 PROTEIN"/>
    <property type="match status" value="1"/>
</dbReference>
<dbReference type="PANTHER" id="PTHR43245">
    <property type="entry name" value="BIFUNCTIONAL POLYMYXIN RESISTANCE PROTEIN ARNA"/>
    <property type="match status" value="1"/>
</dbReference>
<dbReference type="OrthoDB" id="9808602at2"/>
<dbReference type="eggNOG" id="COG0451">
    <property type="taxonomic scope" value="Bacteria"/>
</dbReference>
<sequence length="277" mass="31750">MKEILITAKNSYIGNAFSISTFNRYSCEFISCRDNNWKEKSFSGYDVVFHVAGIAHIKESKANSELYTKVNRDLTIALAQKAKAEGVKQFIFLSSMSVYGVESGVINMESVPNPKGYYGISKLQAEEHIKELSNENFRIAIVRPPMVYGKNCKGNYPRLVKLALRLPFFPVLNNQRSMIYIDNLSEFISLLIDNCDDGVFLPQNEEYVSTSDMVKLIAEYHGKKVKMTKLFNPLLRLFFKRVKFINKMFGNLTYEKSFSNYCVKSFKDSIRLTEEGS</sequence>
<dbReference type="AlphaFoldDB" id="A0A098M9W5"/>
<reference evidence="2 3" key="2">
    <citation type="submission" date="2014-10" db="EMBL/GenBank/DDBJ databases">
        <title>Comparative genomics of the Paenibacillus odorifer group.</title>
        <authorList>
            <person name="Tsai Y.-C."/>
            <person name="Martin N."/>
            <person name="Korlach J."/>
            <person name="Wiedmann M."/>
        </authorList>
    </citation>
    <scope>NUCLEOTIDE SEQUENCE [LARGE SCALE GENOMIC DNA]</scope>
    <source>
        <strain evidence="2 3">DSM 18334</strain>
    </source>
</reference>
<dbReference type="RefSeq" id="WP_036658366.1">
    <property type="nucleotide sequence ID" value="NZ_JQCR01000003.1"/>
</dbReference>
<dbReference type="Proteomes" id="UP000029734">
    <property type="component" value="Unassembled WGS sequence"/>
</dbReference>